<dbReference type="Proteomes" id="UP001233999">
    <property type="component" value="Unassembled WGS sequence"/>
</dbReference>
<accession>A0AAD8A227</accession>
<feature type="non-terminal residue" evidence="1">
    <location>
        <position position="1"/>
    </location>
</feature>
<name>A0AAD8A227_DIPPU</name>
<evidence type="ECO:0000313" key="1">
    <source>
        <dbReference type="EMBL" id="KAJ9590961.1"/>
    </source>
</evidence>
<gene>
    <name evidence="1" type="ORF">L9F63_016005</name>
</gene>
<dbReference type="EMBL" id="JASPKZ010004176">
    <property type="protein sequence ID" value="KAJ9590961.1"/>
    <property type="molecule type" value="Genomic_DNA"/>
</dbReference>
<reference evidence="1" key="1">
    <citation type="journal article" date="2023" name="IScience">
        <title>Live-bearing cockroach genome reveals convergent evolutionary mechanisms linked to viviparity in insects and beyond.</title>
        <authorList>
            <person name="Fouks B."/>
            <person name="Harrison M.C."/>
            <person name="Mikhailova A.A."/>
            <person name="Marchal E."/>
            <person name="English S."/>
            <person name="Carruthers M."/>
            <person name="Jennings E.C."/>
            <person name="Chiamaka E.L."/>
            <person name="Frigard R.A."/>
            <person name="Pippel M."/>
            <person name="Attardo G.M."/>
            <person name="Benoit J.B."/>
            <person name="Bornberg-Bauer E."/>
            <person name="Tobe S.S."/>
        </authorList>
    </citation>
    <scope>NUCLEOTIDE SEQUENCE</scope>
    <source>
        <strain evidence="1">Stay&amp;Tobe</strain>
    </source>
</reference>
<evidence type="ECO:0000313" key="2">
    <source>
        <dbReference type="Proteomes" id="UP001233999"/>
    </source>
</evidence>
<organism evidence="1 2">
    <name type="scientific">Diploptera punctata</name>
    <name type="common">Pacific beetle cockroach</name>
    <dbReference type="NCBI Taxonomy" id="6984"/>
    <lineage>
        <taxon>Eukaryota</taxon>
        <taxon>Metazoa</taxon>
        <taxon>Ecdysozoa</taxon>
        <taxon>Arthropoda</taxon>
        <taxon>Hexapoda</taxon>
        <taxon>Insecta</taxon>
        <taxon>Pterygota</taxon>
        <taxon>Neoptera</taxon>
        <taxon>Polyneoptera</taxon>
        <taxon>Dictyoptera</taxon>
        <taxon>Blattodea</taxon>
        <taxon>Blaberoidea</taxon>
        <taxon>Blaberidae</taxon>
        <taxon>Diplopterinae</taxon>
        <taxon>Diploptera</taxon>
    </lineage>
</organism>
<keyword evidence="2" id="KW-1185">Reference proteome</keyword>
<sequence length="99" mass="11243">DVFDNCLDIVRYTGLELRIPCEQKSTQVLYCNKRLAYPLFRGLWCMFLPPLDNVPFGPRPRAFGFSKTATLPELDYTLTVPMTRLIVTFSFVFGATGGN</sequence>
<feature type="non-terminal residue" evidence="1">
    <location>
        <position position="99"/>
    </location>
</feature>
<comment type="caution">
    <text evidence="1">The sequence shown here is derived from an EMBL/GenBank/DDBJ whole genome shotgun (WGS) entry which is preliminary data.</text>
</comment>
<proteinExistence type="predicted"/>
<dbReference type="AlphaFoldDB" id="A0AAD8A227"/>
<protein>
    <submittedName>
        <fullName evidence="1">Uncharacterized protein</fullName>
    </submittedName>
</protein>
<reference evidence="1" key="2">
    <citation type="submission" date="2023-05" db="EMBL/GenBank/DDBJ databases">
        <authorList>
            <person name="Fouks B."/>
        </authorList>
    </citation>
    <scope>NUCLEOTIDE SEQUENCE</scope>
    <source>
        <strain evidence="1">Stay&amp;Tobe</strain>
        <tissue evidence="1">Testes</tissue>
    </source>
</reference>